<evidence type="ECO:0000256" key="11">
    <source>
        <dbReference type="PIRNR" id="PIRNR000207"/>
    </source>
</evidence>
<keyword evidence="2 11" id="KW-0028">Amino-acid biosynthesis</keyword>
<keyword evidence="7 11" id="KW-0249">Electron transport</keyword>
<dbReference type="InterPro" id="IPR029039">
    <property type="entry name" value="Flavoprotein-like_sf"/>
</dbReference>
<dbReference type="Pfam" id="PF00667">
    <property type="entry name" value="FAD_binding_1"/>
    <property type="match status" value="1"/>
</dbReference>
<dbReference type="PROSITE" id="PS51384">
    <property type="entry name" value="FAD_FR"/>
    <property type="match status" value="1"/>
</dbReference>
<name>A0A1E3VND0_9HYPH</name>
<feature type="binding site" evidence="12">
    <location>
        <begin position="538"/>
        <end position="542"/>
    </location>
    <ligand>
        <name>NADP(+)</name>
        <dbReference type="ChEBI" id="CHEBI:58349"/>
    </ligand>
</feature>
<evidence type="ECO:0000256" key="8">
    <source>
        <dbReference type="ARBA" id="ARBA00023002"/>
    </source>
</evidence>
<comment type="cofactor">
    <cofactor evidence="11 12">
        <name>FAD</name>
        <dbReference type="ChEBI" id="CHEBI:57692"/>
    </cofactor>
    <text evidence="11 12">Binds 1 FAD per subunit.</text>
</comment>
<evidence type="ECO:0000256" key="1">
    <source>
        <dbReference type="ARBA" id="ARBA00022448"/>
    </source>
</evidence>
<gene>
    <name evidence="15" type="ORF">AUC70_04400</name>
</gene>
<feature type="binding site" evidence="12">
    <location>
        <begin position="400"/>
        <end position="403"/>
    </location>
    <ligand>
        <name>FAD</name>
        <dbReference type="ChEBI" id="CHEBI:57692"/>
    </ligand>
</feature>
<evidence type="ECO:0000256" key="3">
    <source>
        <dbReference type="ARBA" id="ARBA00022630"/>
    </source>
</evidence>
<dbReference type="PANTHER" id="PTHR19384:SF128">
    <property type="entry name" value="NADPH OXIDOREDUCTASE A"/>
    <property type="match status" value="1"/>
</dbReference>
<evidence type="ECO:0000313" key="15">
    <source>
        <dbReference type="EMBL" id="ODR95002.1"/>
    </source>
</evidence>
<dbReference type="STRING" id="1774970.AUC70_04400"/>
<dbReference type="InterPro" id="IPR010199">
    <property type="entry name" value="CysJ"/>
</dbReference>
<dbReference type="InterPro" id="IPR039261">
    <property type="entry name" value="FNR_nucleotide-bd"/>
</dbReference>
<evidence type="ECO:0000256" key="10">
    <source>
        <dbReference type="ARBA" id="ARBA00052219"/>
    </source>
</evidence>
<dbReference type="PIRSF" id="PIRSF000207">
    <property type="entry name" value="SiR-FP_CysJ"/>
    <property type="match status" value="1"/>
</dbReference>
<evidence type="ECO:0000256" key="6">
    <source>
        <dbReference type="ARBA" id="ARBA00022857"/>
    </source>
</evidence>
<reference evidence="15 16" key="1">
    <citation type="journal article" date="2016" name="Environ. Microbiol.">
        <title>New Methyloceanibacter diversity from North Sea sediments includes methanotroph containing solely the soluble methane monooxygenase.</title>
        <authorList>
            <person name="Vekeman B."/>
            <person name="Kerckhof F.M."/>
            <person name="Cremers G."/>
            <person name="de Vos P."/>
            <person name="Vandamme P."/>
            <person name="Boon N."/>
            <person name="Op den Camp H.J."/>
            <person name="Heylen K."/>
        </authorList>
    </citation>
    <scope>NUCLEOTIDE SEQUENCE [LARGE SCALE GENOMIC DNA]</scope>
    <source>
        <strain evidence="15 16">R-67176</strain>
    </source>
</reference>
<sequence>MTVFDFHGPGLTEEQWRHISELAGTLSTEQALWLSGYFAGLDHRKRELSPSTDVRPHDGRVHELATGSLETRTITILFGSETGNSADVASALQESVGREGLEAVVADMADYKPRQLRSESDLLIITSTHGEGEPPATAMDFFEFLESARAPHLDDLRYAVLALGDSTYDQYCEAGKRLDRRLTELGAIRLVERVDCDVDYEDSASEWIGAVTQELKRSRDRTSTGHHAPDIALQPRITKRIVDQRHPFRASVIDNIVLSGRGSTKETRHIEVSIEGSGLKFEPGDALGVIPSNDPSLVSALLDALGLSSDEEVSIGDRTVGLGQALTDEYEITVGSTRFVNQWAELTGADDLVALRGKEQVDARSEFLFHNHIIDVVRRYPMPGVRPSAFIAGLRNMRPRLYSVASSLSLVPDEVHLTVGAVRFELNGEPRSGVATGYLADRVAPTGTVPVYIQPNPRFRLPADDVPILMIGAGTGVAPYRAFLQEREARGASGRSWLVFGDRNFHTDFLYQTEWQRWLKDGMLTRMQVAFSRDGRTKSYVQHRLKENAKDIYAWLEEGASLYVCGGRELAPAIHATLIDALKQEGKLSDVSAAEYLGTMQSTGRYQVDVY</sequence>
<dbReference type="GO" id="GO:0070814">
    <property type="term" value="P:hydrogen sulfide biosynthetic process"/>
    <property type="evidence" value="ECO:0007669"/>
    <property type="project" value="UniProtKB-UniPathway"/>
</dbReference>
<feature type="domain" description="FAD-binding FR-type" evidence="14">
    <location>
        <begin position="245"/>
        <end position="462"/>
    </location>
</feature>
<comment type="function">
    <text evidence="11">Component of the sulfite reductase complex that catalyzes the 6-electron reduction of sulfite to sulfide. This is one of several activities required for the biosynthesis of L-cysteine from sulfate. The flavoprotein component catalyzes the electron flow from NADPH -&gt; FAD -&gt; FMN to the hemoprotein component.</text>
</comment>
<evidence type="ECO:0000256" key="4">
    <source>
        <dbReference type="ARBA" id="ARBA00022643"/>
    </source>
</evidence>
<keyword evidence="16" id="KW-1185">Reference proteome</keyword>
<evidence type="ECO:0000256" key="7">
    <source>
        <dbReference type="ARBA" id="ARBA00022982"/>
    </source>
</evidence>
<dbReference type="NCBIfam" id="TIGR01931">
    <property type="entry name" value="cysJ"/>
    <property type="match status" value="1"/>
</dbReference>
<dbReference type="PRINTS" id="PR00369">
    <property type="entry name" value="FLAVODOXIN"/>
</dbReference>
<dbReference type="GO" id="GO:0019344">
    <property type="term" value="P:cysteine biosynthetic process"/>
    <property type="evidence" value="ECO:0007669"/>
    <property type="project" value="UniProtKB-KW"/>
</dbReference>
<dbReference type="Pfam" id="PF00258">
    <property type="entry name" value="Flavodoxin_1"/>
    <property type="match status" value="1"/>
</dbReference>
<evidence type="ECO:0000256" key="5">
    <source>
        <dbReference type="ARBA" id="ARBA00022827"/>
    </source>
</evidence>
<dbReference type="EMBL" id="LPWE01000011">
    <property type="protein sequence ID" value="ODR95002.1"/>
    <property type="molecule type" value="Genomic_DNA"/>
</dbReference>
<dbReference type="PANTHER" id="PTHR19384">
    <property type="entry name" value="NITRIC OXIDE SYNTHASE-RELATED"/>
    <property type="match status" value="1"/>
</dbReference>
<evidence type="ECO:0000313" key="16">
    <source>
        <dbReference type="Proteomes" id="UP000094172"/>
    </source>
</evidence>
<dbReference type="GO" id="GO:0005829">
    <property type="term" value="C:cytosol"/>
    <property type="evidence" value="ECO:0007669"/>
    <property type="project" value="TreeGrafter"/>
</dbReference>
<dbReference type="AlphaFoldDB" id="A0A1E3VND0"/>
<accession>A0A1E3VND0</accession>
<feature type="binding site" evidence="12">
    <location>
        <begin position="418"/>
        <end position="420"/>
    </location>
    <ligand>
        <name>FAD</name>
        <dbReference type="ChEBI" id="CHEBI:57692"/>
    </ligand>
</feature>
<evidence type="ECO:0000259" key="14">
    <source>
        <dbReference type="PROSITE" id="PS51384"/>
    </source>
</evidence>
<dbReference type="GO" id="GO:0010181">
    <property type="term" value="F:FMN binding"/>
    <property type="evidence" value="ECO:0007669"/>
    <property type="project" value="InterPro"/>
</dbReference>
<organism evidence="15 16">
    <name type="scientific">Methyloceanibacter stevinii</name>
    <dbReference type="NCBI Taxonomy" id="1774970"/>
    <lineage>
        <taxon>Bacteria</taxon>
        <taxon>Pseudomonadati</taxon>
        <taxon>Pseudomonadota</taxon>
        <taxon>Alphaproteobacteria</taxon>
        <taxon>Hyphomicrobiales</taxon>
        <taxon>Hyphomicrobiaceae</taxon>
        <taxon>Methyloceanibacter</taxon>
    </lineage>
</organism>
<feature type="binding site" evidence="12">
    <location>
        <position position="611"/>
    </location>
    <ligand>
        <name>FAD</name>
        <dbReference type="ChEBI" id="CHEBI:57692"/>
    </ligand>
</feature>
<dbReference type="InterPro" id="IPR001709">
    <property type="entry name" value="Flavoprot_Pyr_Nucl_cyt_Rdtase"/>
</dbReference>
<dbReference type="Proteomes" id="UP000094172">
    <property type="component" value="Unassembled WGS sequence"/>
</dbReference>
<dbReference type="Gene3D" id="1.20.990.10">
    <property type="entry name" value="NADPH-cytochrome p450 Reductase, Chain A, domain 3"/>
    <property type="match status" value="1"/>
</dbReference>
<keyword evidence="1 11" id="KW-0813">Transport</keyword>
<dbReference type="FunFam" id="3.40.50.80:FF:000001">
    <property type="entry name" value="NADPH--cytochrome P450 reductase 1"/>
    <property type="match status" value="1"/>
</dbReference>
<protein>
    <recommendedName>
        <fullName evidence="11">Sulfite reductase [NADPH] flavoprotein alpha-component</fullName>
        <shortName evidence="11">SiR-FP</shortName>
        <ecNumber evidence="11">1.8.1.2</ecNumber>
    </recommendedName>
</protein>
<dbReference type="InterPro" id="IPR008254">
    <property type="entry name" value="Flavodoxin/NO_synth"/>
</dbReference>
<feature type="binding site" evidence="12">
    <location>
        <position position="333"/>
    </location>
    <ligand>
        <name>FAD</name>
        <dbReference type="ChEBI" id="CHEBI:57692"/>
    </ligand>
</feature>
<feature type="binding site" evidence="12">
    <location>
        <begin position="532"/>
        <end position="533"/>
    </location>
    <ligand>
        <name>NADP(+)</name>
        <dbReference type="ChEBI" id="CHEBI:58349"/>
    </ligand>
</feature>
<dbReference type="InterPro" id="IPR001094">
    <property type="entry name" value="Flavdoxin-like"/>
</dbReference>
<comment type="caution">
    <text evidence="15">The sequence shown here is derived from an EMBL/GenBank/DDBJ whole genome shotgun (WGS) entry which is preliminary data.</text>
</comment>
<feature type="domain" description="Flavodoxin-like" evidence="13">
    <location>
        <begin position="74"/>
        <end position="212"/>
    </location>
</feature>
<feature type="binding site" evidence="12">
    <location>
        <begin position="127"/>
        <end position="130"/>
    </location>
    <ligand>
        <name>FMN</name>
        <dbReference type="ChEBI" id="CHEBI:58210"/>
    </ligand>
</feature>
<dbReference type="SUPFAM" id="SSF63380">
    <property type="entry name" value="Riboflavin synthase domain-like"/>
    <property type="match status" value="1"/>
</dbReference>
<evidence type="ECO:0000259" key="13">
    <source>
        <dbReference type="PROSITE" id="PS50902"/>
    </source>
</evidence>
<dbReference type="SUPFAM" id="SSF52218">
    <property type="entry name" value="Flavoproteins"/>
    <property type="match status" value="1"/>
</dbReference>
<evidence type="ECO:0000256" key="2">
    <source>
        <dbReference type="ARBA" id="ARBA00022605"/>
    </source>
</evidence>
<dbReference type="InterPro" id="IPR001433">
    <property type="entry name" value="OxRdtase_FAD/NAD-bd"/>
</dbReference>
<comment type="cofactor">
    <cofactor evidence="11 12">
        <name>FMN</name>
        <dbReference type="ChEBI" id="CHEBI:58210"/>
    </cofactor>
    <text evidence="11 12">Binds 1 FMN per subunit.</text>
</comment>
<comment type="pathway">
    <text evidence="11">Sulfur metabolism; hydrogen sulfide biosynthesis; hydrogen sulfide from sulfite (NADPH route): step 1/1.</text>
</comment>
<keyword evidence="8 11" id="KW-0560">Oxidoreductase</keyword>
<dbReference type="PRINTS" id="PR00371">
    <property type="entry name" value="FPNCR"/>
</dbReference>
<keyword evidence="6 11" id="KW-0521">NADP</keyword>
<dbReference type="Gene3D" id="3.40.50.80">
    <property type="entry name" value="Nucleotide-binding domain of ferredoxin-NADP reductase (FNR) module"/>
    <property type="match status" value="1"/>
</dbReference>
<comment type="subunit">
    <text evidence="11">Alpha(8)-beta(8). The alpha component is a flavoprotein, the beta component is a hemoprotein.</text>
</comment>
<keyword evidence="9 11" id="KW-0198">Cysteine biosynthesis</keyword>
<dbReference type="GO" id="GO:0050660">
    <property type="term" value="F:flavin adenine dinucleotide binding"/>
    <property type="evidence" value="ECO:0007669"/>
    <property type="project" value="InterPro"/>
</dbReference>
<dbReference type="InterPro" id="IPR017927">
    <property type="entry name" value="FAD-bd_FR_type"/>
</dbReference>
<evidence type="ECO:0000256" key="12">
    <source>
        <dbReference type="PIRSR" id="PIRSR000207-1"/>
    </source>
</evidence>
<evidence type="ECO:0000256" key="9">
    <source>
        <dbReference type="ARBA" id="ARBA00023192"/>
    </source>
</evidence>
<dbReference type="GO" id="GO:0004783">
    <property type="term" value="F:sulfite reductase (NADPH) activity"/>
    <property type="evidence" value="ECO:0007669"/>
    <property type="project" value="UniProtKB-EC"/>
</dbReference>
<keyword evidence="5 11" id="KW-0274">FAD</keyword>
<dbReference type="UniPathway" id="UPA00140">
    <property type="reaction ID" value="UER00207"/>
</dbReference>
<proteinExistence type="predicted"/>
<dbReference type="Gene3D" id="3.40.50.360">
    <property type="match status" value="1"/>
</dbReference>
<dbReference type="InterPro" id="IPR023173">
    <property type="entry name" value="NADPH_Cyt_P450_Rdtase_alpha"/>
</dbReference>
<dbReference type="CDD" id="cd06199">
    <property type="entry name" value="SiR"/>
    <property type="match status" value="1"/>
</dbReference>
<dbReference type="Pfam" id="PF00175">
    <property type="entry name" value="NAD_binding_1"/>
    <property type="match status" value="1"/>
</dbReference>
<dbReference type="InterPro" id="IPR017938">
    <property type="entry name" value="Riboflavin_synthase-like_b-brl"/>
</dbReference>
<dbReference type="InterPro" id="IPR003097">
    <property type="entry name" value="CysJ-like_FAD-binding"/>
</dbReference>
<dbReference type="RefSeq" id="WP_069444301.1">
    <property type="nucleotide sequence ID" value="NZ_LPWE01000011.1"/>
</dbReference>
<dbReference type="SUPFAM" id="SSF52343">
    <property type="entry name" value="Ferredoxin reductase-like, C-terminal NADP-linked domain"/>
    <property type="match status" value="1"/>
</dbReference>
<comment type="catalytic activity">
    <reaction evidence="10 11">
        <text>hydrogen sulfide + 3 NADP(+) + 3 H2O = sulfite + 3 NADPH + 4 H(+)</text>
        <dbReference type="Rhea" id="RHEA:13801"/>
        <dbReference type="ChEBI" id="CHEBI:15377"/>
        <dbReference type="ChEBI" id="CHEBI:15378"/>
        <dbReference type="ChEBI" id="CHEBI:17359"/>
        <dbReference type="ChEBI" id="CHEBI:29919"/>
        <dbReference type="ChEBI" id="CHEBI:57783"/>
        <dbReference type="ChEBI" id="CHEBI:58349"/>
        <dbReference type="EC" id="1.8.1.2"/>
    </reaction>
</comment>
<dbReference type="PROSITE" id="PS50902">
    <property type="entry name" value="FLAVODOXIN_LIKE"/>
    <property type="match status" value="1"/>
</dbReference>
<keyword evidence="4 11" id="KW-0288">FMN</keyword>
<dbReference type="Gene3D" id="2.40.30.10">
    <property type="entry name" value="Translation factors"/>
    <property type="match status" value="1"/>
</dbReference>
<keyword evidence="3 11" id="KW-0285">Flavoprotein</keyword>
<feature type="binding site" evidence="12">
    <location>
        <begin position="163"/>
        <end position="172"/>
    </location>
    <ligand>
        <name>FMN</name>
        <dbReference type="ChEBI" id="CHEBI:58210"/>
    </ligand>
</feature>
<dbReference type="EC" id="1.8.1.2" evidence="11"/>